<feature type="transmembrane region" description="Helical" evidence="6">
    <location>
        <begin position="1618"/>
        <end position="1639"/>
    </location>
</feature>
<evidence type="ECO:0000256" key="6">
    <source>
        <dbReference type="SAM" id="Phobius"/>
    </source>
</evidence>
<keyword evidence="6" id="KW-0812">Transmembrane</keyword>
<proteinExistence type="predicted"/>
<feature type="region of interest" description="Disordered" evidence="5">
    <location>
        <begin position="2200"/>
        <end position="2232"/>
    </location>
</feature>
<dbReference type="SUPFAM" id="SSF101908">
    <property type="entry name" value="Putative isomerase YbhE"/>
    <property type="match status" value="1"/>
</dbReference>
<dbReference type="Pfam" id="PF07699">
    <property type="entry name" value="Ephrin_rec_like"/>
    <property type="match status" value="2"/>
</dbReference>
<dbReference type="SUPFAM" id="SSF57184">
    <property type="entry name" value="Growth factor receptor domain"/>
    <property type="match status" value="2"/>
</dbReference>
<feature type="domain" description="Tyrosine-protein kinase ephrin type A/B receptor-like" evidence="7">
    <location>
        <begin position="911"/>
        <end position="954"/>
    </location>
</feature>
<keyword evidence="9" id="KW-1185">Reference proteome</keyword>
<feature type="compositionally biased region" description="Low complexity" evidence="5">
    <location>
        <begin position="1781"/>
        <end position="1801"/>
    </location>
</feature>
<feature type="compositionally biased region" description="Basic and acidic residues" evidence="5">
    <location>
        <begin position="11"/>
        <end position="21"/>
    </location>
</feature>
<evidence type="ECO:0000256" key="1">
    <source>
        <dbReference type="ARBA" id="ARBA00022729"/>
    </source>
</evidence>
<keyword evidence="1" id="KW-0732">Signal</keyword>
<comment type="caution">
    <text evidence="8">The sequence shown here is derived from an EMBL/GenBank/DDBJ whole genome shotgun (WGS) entry which is preliminary data.</text>
</comment>
<dbReference type="SMART" id="SM01411">
    <property type="entry name" value="Ephrin_rec_like"/>
    <property type="match status" value="5"/>
</dbReference>
<gene>
    <name evidence="8" type="ORF">PECAL_5P28040</name>
</gene>
<evidence type="ECO:0000259" key="7">
    <source>
        <dbReference type="Pfam" id="PF07699"/>
    </source>
</evidence>
<feature type="transmembrane region" description="Helical" evidence="6">
    <location>
        <begin position="1558"/>
        <end position="1575"/>
    </location>
</feature>
<organism evidence="8 9">
    <name type="scientific">Pelagomonas calceolata</name>
    <dbReference type="NCBI Taxonomy" id="35677"/>
    <lineage>
        <taxon>Eukaryota</taxon>
        <taxon>Sar</taxon>
        <taxon>Stramenopiles</taxon>
        <taxon>Ochrophyta</taxon>
        <taxon>Pelagophyceae</taxon>
        <taxon>Pelagomonadales</taxon>
        <taxon>Pelagomonadaceae</taxon>
        <taxon>Pelagomonas</taxon>
    </lineage>
</organism>
<dbReference type="InterPro" id="IPR013517">
    <property type="entry name" value="FG-GAP"/>
</dbReference>
<dbReference type="PANTHER" id="PTHR36220">
    <property type="entry name" value="UNNAMED PRODUCT"/>
    <property type="match status" value="1"/>
</dbReference>
<evidence type="ECO:0000256" key="4">
    <source>
        <dbReference type="PROSITE-ProRule" id="PRU00803"/>
    </source>
</evidence>
<dbReference type="SUPFAM" id="SSF50939">
    <property type="entry name" value="Sialidases"/>
    <property type="match status" value="1"/>
</dbReference>
<feature type="transmembrane region" description="Helical" evidence="6">
    <location>
        <begin position="1408"/>
        <end position="1429"/>
    </location>
</feature>
<feature type="repeat" description="FG-GAP" evidence="4">
    <location>
        <begin position="446"/>
        <end position="501"/>
    </location>
</feature>
<feature type="compositionally biased region" description="Pro residues" evidence="5">
    <location>
        <begin position="715"/>
        <end position="805"/>
    </location>
</feature>
<keyword evidence="2" id="KW-0677">Repeat</keyword>
<feature type="transmembrane region" description="Helical" evidence="6">
    <location>
        <begin position="1374"/>
        <end position="1396"/>
    </location>
</feature>
<feature type="region of interest" description="Disordered" evidence="5">
    <location>
        <begin position="712"/>
        <end position="902"/>
    </location>
</feature>
<feature type="transmembrane region" description="Helical" evidence="6">
    <location>
        <begin position="1251"/>
        <end position="1273"/>
    </location>
</feature>
<feature type="transmembrane region" description="Helical" evidence="6">
    <location>
        <begin position="1471"/>
        <end position="1494"/>
    </location>
</feature>
<feature type="region of interest" description="Disordered" evidence="5">
    <location>
        <begin position="1781"/>
        <end position="1827"/>
    </location>
</feature>
<feature type="compositionally biased region" description="Basic and acidic residues" evidence="5">
    <location>
        <begin position="2211"/>
        <end position="2220"/>
    </location>
</feature>
<feature type="transmembrane region" description="Helical" evidence="6">
    <location>
        <begin position="1587"/>
        <end position="1606"/>
    </location>
</feature>
<feature type="repeat" description="FG-GAP" evidence="4">
    <location>
        <begin position="223"/>
        <end position="278"/>
    </location>
</feature>
<feature type="repeat" description="FG-GAP" evidence="4">
    <location>
        <begin position="291"/>
        <end position="342"/>
    </location>
</feature>
<dbReference type="EMBL" id="CAKKNE010000005">
    <property type="protein sequence ID" value="CAH0378286.1"/>
    <property type="molecule type" value="Genomic_DNA"/>
</dbReference>
<dbReference type="InterPro" id="IPR011641">
    <property type="entry name" value="Tyr-kin_ephrin_A/B_rcpt-like"/>
</dbReference>
<reference evidence="8" key="1">
    <citation type="submission" date="2021-11" db="EMBL/GenBank/DDBJ databases">
        <authorList>
            <consortium name="Genoscope - CEA"/>
            <person name="William W."/>
        </authorList>
    </citation>
    <scope>NUCLEOTIDE SEQUENCE</scope>
</reference>
<evidence type="ECO:0000256" key="3">
    <source>
        <dbReference type="ARBA" id="ARBA00023180"/>
    </source>
</evidence>
<dbReference type="Gene3D" id="2.130.10.130">
    <property type="entry name" value="Integrin alpha, N-terminal"/>
    <property type="match status" value="4"/>
</dbReference>
<dbReference type="PANTHER" id="PTHR36220:SF1">
    <property type="entry name" value="GAMMA TUBULIN COMPLEX COMPONENT C-TERMINAL DOMAIN-CONTAINING PROTEIN"/>
    <property type="match status" value="1"/>
</dbReference>
<dbReference type="Gene3D" id="2.10.50.10">
    <property type="entry name" value="Tumor Necrosis Factor Receptor, subunit A, domain 2"/>
    <property type="match status" value="3"/>
</dbReference>
<dbReference type="InterPro" id="IPR009030">
    <property type="entry name" value="Growth_fac_rcpt_cys_sf"/>
</dbReference>
<feature type="transmembrane region" description="Helical" evidence="6">
    <location>
        <begin position="1309"/>
        <end position="1333"/>
    </location>
</feature>
<keyword evidence="6" id="KW-1133">Transmembrane helix</keyword>
<dbReference type="SUPFAM" id="SSF69318">
    <property type="entry name" value="Integrin alpha N-terminal domain"/>
    <property type="match status" value="1"/>
</dbReference>
<evidence type="ECO:0000313" key="9">
    <source>
        <dbReference type="Proteomes" id="UP000789595"/>
    </source>
</evidence>
<evidence type="ECO:0000313" key="8">
    <source>
        <dbReference type="EMBL" id="CAH0378286.1"/>
    </source>
</evidence>
<evidence type="ECO:0000256" key="5">
    <source>
        <dbReference type="SAM" id="MobiDB-lite"/>
    </source>
</evidence>
<protein>
    <recommendedName>
        <fullName evidence="7">Tyrosine-protein kinase ephrin type A/B receptor-like domain-containing protein</fullName>
    </recommendedName>
</protein>
<dbReference type="CDD" id="cd00185">
    <property type="entry name" value="TNFRSF"/>
    <property type="match status" value="2"/>
</dbReference>
<dbReference type="Pfam" id="PF14312">
    <property type="entry name" value="FG-GAP_2"/>
    <property type="match status" value="9"/>
</dbReference>
<keyword evidence="6" id="KW-0472">Membrane</keyword>
<dbReference type="PROSITE" id="PS51470">
    <property type="entry name" value="FG_GAP"/>
    <property type="match status" value="3"/>
</dbReference>
<dbReference type="InterPro" id="IPR013519">
    <property type="entry name" value="Int_alpha_beta-p"/>
</dbReference>
<feature type="region of interest" description="Disordered" evidence="5">
    <location>
        <begin position="1"/>
        <end position="21"/>
    </location>
</feature>
<feature type="compositionally biased region" description="Basic residues" evidence="5">
    <location>
        <begin position="2222"/>
        <end position="2232"/>
    </location>
</feature>
<keyword evidence="3" id="KW-0325">Glycoprotein</keyword>
<dbReference type="Proteomes" id="UP000789595">
    <property type="component" value="Unassembled WGS sequence"/>
</dbReference>
<sequence length="2232" mass="235337">MKRRGGSSKRSSSERPTRELRLGRGGCSCARMVPAGARARVLVLSALAALPAGAGPAGLPKQPLPKLLAATNAAAHDSLAPPGAMGATSRALVVARERRLTTADYAQLAKLVAGDAASGDYFGFSLAIDGDTVVIGAYGAGPGVAYILPIRGDGSVYIFRTTDDGGTWSQVAKLVTSDGVSIYRVAISGDVVVAGAFYDDSIASNAGAAYVFRTTDGGATYGQVAKLTAADAAAGDYFGYSVATDGQKVVVGAYWDDDAGSNSGSAYIFALPASSPAPTVAPTAWPLHAETDKMLASDGAASDWFGVSVAAAGDLVALGAPRHKTYAGAVYVFRTSDGGVTYGQVAKVAHPAIADGACAATCFEYSCDTLFNSGYACATLEGTYGCDCSGCSCGAGYLFGWSVALAGDRLVVGAGCPPWWIMGVCDYANAAIVFRTADNGASWTHLATLTAADAGPDTRFGSAVAAAGTVVAVGAPHDDGGGGLQSGAVYLFATSDNGATWAQTAKLKATDAAAYDMFGISVATDGATVVTGAYGDGNAGSDGQNNPVGAVGAVYVFRASDGAQLAKLTAADAATGDMFGYSVAIEGSTVAIGARGDGSNAGAVYLYDTATWTETAKLAAADAAAGDLFGYSLSLSGDGLAVGAMGDDGAAGSVYLFRTDGTTWAQYDEVTSGDAAAGNVLGYSVALSGDRVVSGAPNEDELADNAGAAYAFVPAPTPQPSPAPSPPPTPRPSAQPSPRPTPAPSVRPTPAPSAPPSSRPTPAPSARPTPTPTPRPSPVPTPKPTPSPSPRPTPKPTPDPTPVPGDPTAAPVFAPTPRPTAKPTPNPTPAPTPKPSPKPTPAPSVAPTPAPSPRPTPGPSPGPTPGPTTPLPSRRPTPAPSPRPTPRPTPAPSSDPTLAPTRESDRYCRAGTYGAGGVAPCTPCAAGYFQPDHRQESCRPCGLDTFNTAPGSGSCLPCEAGKFAATGSQSCSRCARGQRESPLPGGTIACVDCDPGSYSPLGLYCATCPAGSYSPDRATCLPCAPGTYSDADGATACAKCPNGRYQSAPGQQRCEACEAGRAAELTAASPLNVQCDACDAGKVSAAGARVCLACEAGRNQPESGRAACEACAAGRFARSAGQTFCESCRTEGAGRWSAPGAAACDVCERDYYYDNRTCHGCPWSATCPQGSTLGSPWGVRAGFYRFSMDTPAIYRCRRLCKRNEGCASGNSSGNALCAKHHRGPLCQLCDDGYYLEPVLRRCKRCGARPSVFLRVVYAVAMIVALALVGAVAWSAAASLGALCGCRWPAALSCEGWRAVRVWRAAKREVWSFLTSTCALAIWHSLAVLVRFSSVEDVDYPGAFKWLMRIYALVTFDLAAWLPTPCAGWSYYHTLLMATLLPLYLVLVVALVSLCSRDPDAKRRACRRLAVLLIMCHATVCSVLFEFFHLDGVEYHTADERGFRTSATERELYLARDYTIRASSKRYQAYRAYAILCCLIYVVGLPGLFFAVLLLEQIRQRRATFGSCVDCEALSDILRPTPLVRPYRKGAWFAEPLSMVVRTSLSGFLLVCLPGARRMRLVLSFVISLLYALAIADGEPFQSPAVNTVAHTSWFFVTSTFFMALCCTQKTLKLEQLRIVSGALVAAQVFVLVLAVRRYAYEKPIRTLCARIRRRLRTENFRFEFETLCTEGGEHLLESATFEAIVDGYLGDFAWSDTNADTQWGIFRSQICSLHTFWREPLIEAHEQHRIRHWYRRVAARAKSDAQRRVERASAFLAPGAAVAAAPAGAPQRPARFKLAPAPEADAPSAPDAAANVDEAAAPPRPARFKLARGPAPDAAGDDADDEVDDEEWAKAKDFVPTRWAWLRCEAQARADELEDYITEELLSPDLLDVLRQVKELNPERSDPQPQQRLIWRGGAGTNLTEAVVAAMKSCASEATLKADAEILVKGKLALDQTVLPPLLRIFAATCLPALTAALSDVAKQVEGAVVVVSEEGSIKTAERMVEAMKSEIAKKHQAEEGAGWQPVSALVRDALRATVVCPGAQAMCDVKAAFDASPLFTLKKLKNKICRRQVPFNLHAVYEFKPSSNDVSILVEIQIHDTEVRKASAAQQRFYQIFRAVSSEKLHKVEAHHTMTHSKLMKQRSQRHMLRTAKISSSRALKALHRNFSVRNTGRRVSLLMRLFPKRKERKVAPQETAAAAAPGDDDATYETLLAAERGAAAARTQSRADSAARHKEAIARRLAKRRRGSFG</sequence>
<feature type="domain" description="Tyrosine-protein kinase ephrin type A/B receptor-like" evidence="7">
    <location>
        <begin position="1026"/>
        <end position="1067"/>
    </location>
</feature>
<evidence type="ECO:0000256" key="2">
    <source>
        <dbReference type="ARBA" id="ARBA00022737"/>
    </source>
</evidence>
<feature type="compositionally biased region" description="Pro residues" evidence="5">
    <location>
        <begin position="814"/>
        <end position="893"/>
    </location>
</feature>
<dbReference type="InterPro" id="IPR028994">
    <property type="entry name" value="Integrin_alpha_N"/>
</dbReference>
<name>A0A8J2X2Y0_9STRA</name>
<dbReference type="SMART" id="SM00191">
    <property type="entry name" value="Int_alpha"/>
    <property type="match status" value="9"/>
</dbReference>
<dbReference type="InterPro" id="IPR036278">
    <property type="entry name" value="Sialidase_sf"/>
</dbReference>
<accession>A0A8J2X2Y0</accession>
<dbReference type="OrthoDB" id="188207at2759"/>